<accession>A0AC59ZZE5</accession>
<protein>
    <submittedName>
        <fullName evidence="1">Uncharacterized protein</fullName>
    </submittedName>
</protein>
<gene>
    <name evidence="1" type="ORF">MRATA1EN22A_LOCUS24999</name>
</gene>
<evidence type="ECO:0000313" key="1">
    <source>
        <dbReference type="EMBL" id="CAN0538119.1"/>
    </source>
</evidence>
<proteinExistence type="predicted"/>
<reference evidence="1" key="2">
    <citation type="submission" date="2025-03" db="EMBL/GenBank/DDBJ databases">
        <authorList>
            <consortium name="ELIXIR-Norway"/>
            <consortium name="Elixir Norway"/>
        </authorList>
    </citation>
    <scope>NUCLEOTIDE SEQUENCE</scope>
</reference>
<evidence type="ECO:0000313" key="2">
    <source>
        <dbReference type="Proteomes" id="UP001162501"/>
    </source>
</evidence>
<sequence>MPMASSLPLDKKRRVIEGKSERDIDLDQLQFEFFFFEFFFFLILQKPISTLLRLFQCFGRDLCKRGLLTSSSFLSYWVIVYLVSPANVTEPCKGGGSFH</sequence>
<reference evidence="1" key="1">
    <citation type="submission" date="2023-05" db="EMBL/GenBank/DDBJ databases">
        <authorList>
            <consortium name="ELIXIR-Norway"/>
        </authorList>
    </citation>
    <scope>NUCLEOTIDE SEQUENCE</scope>
</reference>
<dbReference type="EMBL" id="OX596090">
    <property type="protein sequence ID" value="CAN0538119.1"/>
    <property type="molecule type" value="Genomic_DNA"/>
</dbReference>
<organism evidence="1 2">
    <name type="scientific">Rangifer tarandus platyrhynchus</name>
    <name type="common">Svalbard reindeer</name>
    <dbReference type="NCBI Taxonomy" id="3082113"/>
    <lineage>
        <taxon>Eukaryota</taxon>
        <taxon>Metazoa</taxon>
        <taxon>Chordata</taxon>
        <taxon>Craniata</taxon>
        <taxon>Vertebrata</taxon>
        <taxon>Euteleostomi</taxon>
        <taxon>Mammalia</taxon>
        <taxon>Eutheria</taxon>
        <taxon>Laurasiatheria</taxon>
        <taxon>Artiodactyla</taxon>
        <taxon>Ruminantia</taxon>
        <taxon>Pecora</taxon>
        <taxon>Cervidae</taxon>
        <taxon>Odocoileinae</taxon>
        <taxon>Rangifer</taxon>
    </lineage>
</organism>
<name>A0AC59ZZE5_RANTA</name>
<dbReference type="Proteomes" id="UP001162501">
    <property type="component" value="Chromosome 6"/>
</dbReference>